<dbReference type="EMBL" id="CADCVF010000024">
    <property type="protein sequence ID" value="CAA9452385.1"/>
    <property type="molecule type" value="Genomic_DNA"/>
</dbReference>
<evidence type="ECO:0000256" key="1">
    <source>
        <dbReference type="SAM" id="Phobius"/>
    </source>
</evidence>
<accession>A0A6J4QZC6</accession>
<gene>
    <name evidence="2" type="ORF">AVDCRST_MAG58-2198</name>
</gene>
<keyword evidence="1" id="KW-0812">Transmembrane</keyword>
<proteinExistence type="predicted"/>
<name>A0A6J4QZC6_9ACTN</name>
<feature type="transmembrane region" description="Helical" evidence="1">
    <location>
        <begin position="6"/>
        <end position="23"/>
    </location>
</feature>
<dbReference type="AlphaFoldDB" id="A0A6J4QZC6"/>
<keyword evidence="1" id="KW-0472">Membrane</keyword>
<organism evidence="2">
    <name type="scientific">uncultured Rubrobacteraceae bacterium</name>
    <dbReference type="NCBI Taxonomy" id="349277"/>
    <lineage>
        <taxon>Bacteria</taxon>
        <taxon>Bacillati</taxon>
        <taxon>Actinomycetota</taxon>
        <taxon>Rubrobacteria</taxon>
        <taxon>Rubrobacterales</taxon>
        <taxon>Rubrobacteraceae</taxon>
        <taxon>environmental samples</taxon>
    </lineage>
</organism>
<sequence>MTYGLLSYLVLGCASAVVGYYFARKRTEYEVGYRHRVEVAEGVQGMVIPLVEEFEAALEYVRAPGPSGELPIEEIERSVDGLEKYLVRQEMWLDRRSSTALGDLIASFRAHRRMMDLLPRRYDDPGFERAYERATVDLDEWLRVELPDAREELDDAFRGMLGVKKWRHRLKC</sequence>
<evidence type="ECO:0000313" key="2">
    <source>
        <dbReference type="EMBL" id="CAA9452385.1"/>
    </source>
</evidence>
<reference evidence="2" key="1">
    <citation type="submission" date="2020-02" db="EMBL/GenBank/DDBJ databases">
        <authorList>
            <person name="Meier V. D."/>
        </authorList>
    </citation>
    <scope>NUCLEOTIDE SEQUENCE</scope>
    <source>
        <strain evidence="2">AVDCRST_MAG58</strain>
    </source>
</reference>
<protein>
    <submittedName>
        <fullName evidence="2">Uncharacterized protein</fullName>
    </submittedName>
</protein>
<keyword evidence="1" id="KW-1133">Transmembrane helix</keyword>